<evidence type="ECO:0000313" key="2">
    <source>
        <dbReference type="Proteomes" id="UP001321861"/>
    </source>
</evidence>
<dbReference type="EMBL" id="AP026802">
    <property type="protein sequence ID" value="BDR57858.1"/>
    <property type="molecule type" value="Genomic_DNA"/>
</dbReference>
<evidence type="ECO:0000313" key="1">
    <source>
        <dbReference type="EMBL" id="BDR57858.1"/>
    </source>
</evidence>
<sequence>MSYCERYQIWKKTYKLKVFDQLFTVIDQIYFRSTFPMMFNYKNGKLDNTYSNGVSGILDIIDLALLYYWQDIKIIDK</sequence>
<dbReference type="AlphaFoldDB" id="A0AAU9DVE5"/>
<dbReference type="Proteomes" id="UP001321861">
    <property type="component" value="Chromosome"/>
</dbReference>
<organism evidence="1 2">
    <name type="scientific">Xylocopilactobacillus apicola</name>
    <dbReference type="NCBI Taxonomy" id="2932184"/>
    <lineage>
        <taxon>Bacteria</taxon>
        <taxon>Bacillati</taxon>
        <taxon>Bacillota</taxon>
        <taxon>Bacilli</taxon>
        <taxon>Lactobacillales</taxon>
        <taxon>Lactobacillaceae</taxon>
        <taxon>Xylocopilactobacillus</taxon>
    </lineage>
</organism>
<name>A0AAU9DVE5_9LACO</name>
<reference evidence="1 2" key="1">
    <citation type="journal article" date="2023" name="Microbiol. Spectr.">
        <title>Symbiosis of Carpenter Bees with Uncharacterized Lactic Acid Bacteria Showing NAD Auxotrophy.</title>
        <authorList>
            <person name="Kawasaki S."/>
            <person name="Ozawa K."/>
            <person name="Mori T."/>
            <person name="Yamamoto A."/>
            <person name="Ito M."/>
            <person name="Ohkuma M."/>
            <person name="Sakamoto M."/>
            <person name="Matsutani M."/>
        </authorList>
    </citation>
    <scope>NUCLEOTIDE SEQUENCE [LARGE SCALE GENOMIC DNA]</scope>
    <source>
        <strain evidence="1 2">XA3</strain>
    </source>
</reference>
<keyword evidence="2" id="KW-1185">Reference proteome</keyword>
<proteinExistence type="predicted"/>
<accession>A0AAU9DVE5</accession>
<dbReference type="KEGG" id="xap:XA3_02990"/>
<gene>
    <name evidence="1" type="ORF">XA3_02990</name>
</gene>
<protein>
    <submittedName>
        <fullName evidence="1">Uncharacterized protein</fullName>
    </submittedName>
</protein>